<gene>
    <name evidence="2" type="ORF">PBAT_22120</name>
</gene>
<evidence type="ECO:0000313" key="2">
    <source>
        <dbReference type="EMBL" id="OAB41248.1"/>
    </source>
</evidence>
<evidence type="ECO:0000313" key="3">
    <source>
        <dbReference type="Proteomes" id="UP000077355"/>
    </source>
</evidence>
<protein>
    <submittedName>
        <fullName evidence="2">ABC transporter permease</fullName>
    </submittedName>
</protein>
<dbReference type="RefSeq" id="WP_068652838.1">
    <property type="nucleotide sequence ID" value="NZ_CP043611.1"/>
</dbReference>
<dbReference type="EMBL" id="LVJI01000048">
    <property type="protein sequence ID" value="OAB41248.1"/>
    <property type="molecule type" value="Genomic_DNA"/>
</dbReference>
<name>A0A162K631_9BACL</name>
<feature type="transmembrane region" description="Helical" evidence="1">
    <location>
        <begin position="12"/>
        <end position="31"/>
    </location>
</feature>
<evidence type="ECO:0000256" key="1">
    <source>
        <dbReference type="SAM" id="Phobius"/>
    </source>
</evidence>
<dbReference type="Proteomes" id="UP000077355">
    <property type="component" value="Unassembled WGS sequence"/>
</dbReference>
<comment type="caution">
    <text evidence="2">The sequence shown here is derived from an EMBL/GenBank/DDBJ whole genome shotgun (WGS) entry which is preliminary data.</text>
</comment>
<dbReference type="OrthoDB" id="2081843at2"/>
<dbReference type="AlphaFoldDB" id="A0A162K631"/>
<keyword evidence="1" id="KW-1133">Transmembrane helix</keyword>
<keyword evidence="3" id="KW-1185">Reference proteome</keyword>
<sequence>MNNASTALKVSAGIFLTIALITIVVVLFISAQEATKSAQNNFADIQTEMSQASFTVYDNTTVSGSQVLNALRKFQDKGQFGVEVKTGKNTTGSWYFKNINTVVPAGTSGYGSVTNVVPGGTIAYASNESEMDYVNPSGKFEANVIKDNSNVIRGITFKQK</sequence>
<keyword evidence="1" id="KW-0472">Membrane</keyword>
<proteinExistence type="predicted"/>
<accession>A0A162K631</accession>
<reference evidence="2 3" key="1">
    <citation type="submission" date="2016-03" db="EMBL/GenBank/DDBJ databases">
        <title>Draft genome sequence of Paenibacillus antarcticus CECT 5836.</title>
        <authorList>
            <person name="Shin S.-K."/>
            <person name="Yi H."/>
        </authorList>
    </citation>
    <scope>NUCLEOTIDE SEQUENCE [LARGE SCALE GENOMIC DNA]</scope>
    <source>
        <strain evidence="2 3">CECT 5836</strain>
    </source>
</reference>
<organism evidence="2 3">
    <name type="scientific">Paenibacillus antarcticus</name>
    <dbReference type="NCBI Taxonomy" id="253703"/>
    <lineage>
        <taxon>Bacteria</taxon>
        <taxon>Bacillati</taxon>
        <taxon>Bacillota</taxon>
        <taxon>Bacilli</taxon>
        <taxon>Bacillales</taxon>
        <taxon>Paenibacillaceae</taxon>
        <taxon>Paenibacillus</taxon>
    </lineage>
</organism>
<keyword evidence="1" id="KW-0812">Transmembrane</keyword>